<name>A0A9Q1FCM3_SYNKA</name>
<accession>A0A9Q1FCM3</accession>
<keyword evidence="3" id="KW-1185">Reference proteome</keyword>
<protein>
    <submittedName>
        <fullName evidence="2">Uncharacterized protein</fullName>
    </submittedName>
</protein>
<dbReference type="EMBL" id="JAINUF010000006">
    <property type="protein sequence ID" value="KAJ8355831.1"/>
    <property type="molecule type" value="Genomic_DNA"/>
</dbReference>
<sequence>MEKVTLGKRPPAARSPGRVPQEGPPSRSSPSRPIDRRRGSGGPNPTSPFSATALTRGPSCDDPPSNRGELSLERARAHTGVGGEGKKLSYFFSINTCPLIGWRRAAEASVAATVLEQWLPAECGHERLQIGLQRVRVPSVLIAPGFRTSPPRLDTCPRSTSSDSRIKIRSLESHSFAAPPLNKQRRYEEELKQILFTVRPPSNKAAFQRSPSAIGRSVPASGRSEKTRRTKGRRRHPRGERGRQRRGNHRGPAGERGTGPAPRNTGAATVKVE</sequence>
<evidence type="ECO:0000313" key="3">
    <source>
        <dbReference type="Proteomes" id="UP001152622"/>
    </source>
</evidence>
<gene>
    <name evidence="2" type="ORF">SKAU_G00186250</name>
</gene>
<dbReference type="AlphaFoldDB" id="A0A9Q1FCM3"/>
<feature type="region of interest" description="Disordered" evidence="1">
    <location>
        <begin position="202"/>
        <end position="273"/>
    </location>
</feature>
<dbReference type="Proteomes" id="UP001152622">
    <property type="component" value="Chromosome 6"/>
</dbReference>
<feature type="compositionally biased region" description="Basic residues" evidence="1">
    <location>
        <begin position="226"/>
        <end position="249"/>
    </location>
</feature>
<evidence type="ECO:0000256" key="1">
    <source>
        <dbReference type="SAM" id="MobiDB-lite"/>
    </source>
</evidence>
<proteinExistence type="predicted"/>
<comment type="caution">
    <text evidence="2">The sequence shown here is derived from an EMBL/GenBank/DDBJ whole genome shotgun (WGS) entry which is preliminary data.</text>
</comment>
<evidence type="ECO:0000313" key="2">
    <source>
        <dbReference type="EMBL" id="KAJ8355831.1"/>
    </source>
</evidence>
<reference evidence="2" key="1">
    <citation type="journal article" date="2023" name="Science">
        <title>Genome structures resolve the early diversification of teleost fishes.</title>
        <authorList>
            <person name="Parey E."/>
            <person name="Louis A."/>
            <person name="Montfort J."/>
            <person name="Bouchez O."/>
            <person name="Roques C."/>
            <person name="Iampietro C."/>
            <person name="Lluch J."/>
            <person name="Castinel A."/>
            <person name="Donnadieu C."/>
            <person name="Desvignes T."/>
            <person name="Floi Bucao C."/>
            <person name="Jouanno E."/>
            <person name="Wen M."/>
            <person name="Mejri S."/>
            <person name="Dirks R."/>
            <person name="Jansen H."/>
            <person name="Henkel C."/>
            <person name="Chen W.J."/>
            <person name="Zahm M."/>
            <person name="Cabau C."/>
            <person name="Klopp C."/>
            <person name="Thompson A.W."/>
            <person name="Robinson-Rechavi M."/>
            <person name="Braasch I."/>
            <person name="Lecointre G."/>
            <person name="Bobe J."/>
            <person name="Postlethwait J.H."/>
            <person name="Berthelot C."/>
            <person name="Roest Crollius H."/>
            <person name="Guiguen Y."/>
        </authorList>
    </citation>
    <scope>NUCLEOTIDE SEQUENCE</scope>
    <source>
        <strain evidence="2">WJC10195</strain>
    </source>
</reference>
<feature type="region of interest" description="Disordered" evidence="1">
    <location>
        <begin position="1"/>
        <end position="69"/>
    </location>
</feature>
<organism evidence="2 3">
    <name type="scientific">Synaphobranchus kaupii</name>
    <name type="common">Kaup's arrowtooth eel</name>
    <dbReference type="NCBI Taxonomy" id="118154"/>
    <lineage>
        <taxon>Eukaryota</taxon>
        <taxon>Metazoa</taxon>
        <taxon>Chordata</taxon>
        <taxon>Craniata</taxon>
        <taxon>Vertebrata</taxon>
        <taxon>Euteleostomi</taxon>
        <taxon>Actinopterygii</taxon>
        <taxon>Neopterygii</taxon>
        <taxon>Teleostei</taxon>
        <taxon>Anguilliformes</taxon>
        <taxon>Synaphobranchidae</taxon>
        <taxon>Synaphobranchus</taxon>
    </lineage>
</organism>